<dbReference type="InterPro" id="IPR004150">
    <property type="entry name" value="NAD_DNA_ligase_OB"/>
</dbReference>
<dbReference type="GO" id="GO:0006281">
    <property type="term" value="P:DNA repair"/>
    <property type="evidence" value="ECO:0007669"/>
    <property type="project" value="UniProtKB-KW"/>
</dbReference>
<keyword evidence="5 7" id="KW-0234">DNA repair</keyword>
<evidence type="ECO:0000256" key="8">
    <source>
        <dbReference type="SAM" id="SignalP"/>
    </source>
</evidence>
<dbReference type="AlphaFoldDB" id="A0A420WW76"/>
<evidence type="ECO:0000256" key="3">
    <source>
        <dbReference type="ARBA" id="ARBA00022763"/>
    </source>
</evidence>
<evidence type="ECO:0000256" key="4">
    <source>
        <dbReference type="ARBA" id="ARBA00023027"/>
    </source>
</evidence>
<dbReference type="Gene3D" id="2.40.50.140">
    <property type="entry name" value="Nucleic acid-binding proteins"/>
    <property type="match status" value="1"/>
</dbReference>
<comment type="catalytic activity">
    <reaction evidence="6 7">
        <text>NAD(+) + (deoxyribonucleotide)n-3'-hydroxyl + 5'-phospho-(deoxyribonucleotide)m = (deoxyribonucleotide)n+m + AMP + beta-nicotinamide D-nucleotide.</text>
        <dbReference type="EC" id="6.5.1.2"/>
    </reaction>
</comment>
<dbReference type="EC" id="6.5.1.2" evidence="7"/>
<dbReference type="Gene3D" id="1.10.150.20">
    <property type="entry name" value="5' to 3' exonuclease, C-terminal subdomain"/>
    <property type="match status" value="1"/>
</dbReference>
<dbReference type="Gene3D" id="1.10.287.610">
    <property type="entry name" value="Helix hairpin bin"/>
    <property type="match status" value="1"/>
</dbReference>
<feature type="signal peptide" evidence="8">
    <location>
        <begin position="1"/>
        <end position="20"/>
    </location>
</feature>
<dbReference type="Gene3D" id="3.30.470.30">
    <property type="entry name" value="DNA ligase/mRNA capping enzyme"/>
    <property type="match status" value="1"/>
</dbReference>
<dbReference type="InterPro" id="IPR010994">
    <property type="entry name" value="RuvA_2-like"/>
</dbReference>
<keyword evidence="8" id="KW-0732">Signal</keyword>
<dbReference type="HAMAP" id="MF_01587">
    <property type="entry name" value="DNA_ligase_B"/>
    <property type="match status" value="1"/>
</dbReference>
<dbReference type="PANTHER" id="PTHR47810:SF1">
    <property type="entry name" value="DNA LIGASE B"/>
    <property type="match status" value="1"/>
</dbReference>
<dbReference type="SMART" id="SM00532">
    <property type="entry name" value="LIGANc"/>
    <property type="match status" value="1"/>
</dbReference>
<accession>A0A420WW76</accession>
<dbReference type="EMBL" id="RBIN01000005">
    <property type="protein sequence ID" value="RKR03343.1"/>
    <property type="molecule type" value="Genomic_DNA"/>
</dbReference>
<dbReference type="SUPFAM" id="SSF56091">
    <property type="entry name" value="DNA ligase/mRNA capping enzyme, catalytic domain"/>
    <property type="match status" value="1"/>
</dbReference>
<dbReference type="Pfam" id="PF01653">
    <property type="entry name" value="DNA_ligase_aden"/>
    <property type="match status" value="1"/>
</dbReference>
<evidence type="ECO:0000256" key="7">
    <source>
        <dbReference type="HAMAP-Rule" id="MF_01587"/>
    </source>
</evidence>
<keyword evidence="2 7" id="KW-0235">DNA replication</keyword>
<dbReference type="InterPro" id="IPR050326">
    <property type="entry name" value="NAD_dep_DNA_ligaseB"/>
</dbReference>
<proteinExistence type="inferred from homology"/>
<comment type="caution">
    <text evidence="10">The sequence shown here is derived from an EMBL/GenBank/DDBJ whole genome shotgun (WGS) entry which is preliminary data.</text>
</comment>
<organism evidence="10 11">
    <name type="scientific">Kushneria sinocarnis</name>
    <dbReference type="NCBI Taxonomy" id="595502"/>
    <lineage>
        <taxon>Bacteria</taxon>
        <taxon>Pseudomonadati</taxon>
        <taxon>Pseudomonadota</taxon>
        <taxon>Gammaproteobacteria</taxon>
        <taxon>Oceanospirillales</taxon>
        <taxon>Halomonadaceae</taxon>
        <taxon>Kushneria</taxon>
    </lineage>
</organism>
<comment type="function">
    <text evidence="7">Catalyzes the formation of phosphodiester linkages between 5'-phosphoryl and 3'-hydroxyl groups in double-stranded DNA using NAD as a coenzyme and as the energy source for the reaction.</text>
</comment>
<dbReference type="SUPFAM" id="SSF47781">
    <property type="entry name" value="RuvA domain 2-like"/>
    <property type="match status" value="1"/>
</dbReference>
<dbReference type="PANTHER" id="PTHR47810">
    <property type="entry name" value="DNA LIGASE"/>
    <property type="match status" value="1"/>
</dbReference>
<evidence type="ECO:0000259" key="9">
    <source>
        <dbReference type="SMART" id="SM00532"/>
    </source>
</evidence>
<dbReference type="Pfam" id="PF14520">
    <property type="entry name" value="HHH_5"/>
    <property type="match status" value="1"/>
</dbReference>
<dbReference type="Pfam" id="PF03120">
    <property type="entry name" value="OB_DNA_ligase"/>
    <property type="match status" value="1"/>
</dbReference>
<dbReference type="Proteomes" id="UP000281975">
    <property type="component" value="Unassembled WGS sequence"/>
</dbReference>
<dbReference type="InterPro" id="IPR013839">
    <property type="entry name" value="DNAligase_adenylation"/>
</dbReference>
<protein>
    <recommendedName>
        <fullName evidence="7">DNA ligase B</fullName>
        <ecNumber evidence="7">6.5.1.2</ecNumber>
    </recommendedName>
    <alternativeName>
        <fullName evidence="7">Polydeoxyribonucleotide synthase [NAD(+)] B</fullName>
    </alternativeName>
</protein>
<evidence type="ECO:0000256" key="2">
    <source>
        <dbReference type="ARBA" id="ARBA00022705"/>
    </source>
</evidence>
<evidence type="ECO:0000256" key="1">
    <source>
        <dbReference type="ARBA" id="ARBA00022598"/>
    </source>
</evidence>
<sequence length="569" mass="63332">MARLAGGLVILLLMVGSARAADCPDPTVSRARESALAERIAQWDDAYYQQGRRLVSDGLYDSARRQLSRWRRCSGNAASVARRPNDGVAHPIVQTGLDKLPDRTAMTRWLEAHEARSLWVQPKVDGVAVTLVYRHHRLVQAISRGDGVTGQDWTAAVQALSHVVQQLPDEAPEVLVLQGELYLRLNAHVQAESGGVRARSIAAGLLQRDRLSPRAAERLGFFAWEWPEGPPTLRRRNALLKAWGFGEVASLSRPVASIEDIAAWRQRWYHAGLPFASDGIVVRQSRRPEGERWRAEPPDWAVAWKYPAEEALATVEKVEFHIGRTGRITPVLALAPVQLDDRQVTAVSVGSMARWRRLDIRPGDQVRLALAGLTIPRLEGREIAVQPRPALQLPDERAYDRLSCLSLTPACREQFVARLVWLGGPHGLNLQGIGEGSWQAMVDAGLVSGLLDWLTLEPEQLAALPGVGEARARQWQQQFQQTLHQSDRHWLAALGMPPLPEVAWPDQPRLAFDRLAARSRQQWQRLPGIGAVRSEQLVRFFTSGNVKTLLRQLRQFESASAFQGRGLPG</sequence>
<feature type="domain" description="NAD-dependent DNA ligase N-terminal" evidence="9">
    <location>
        <begin position="28"/>
        <end position="427"/>
    </location>
</feature>
<dbReference type="RefSeq" id="WP_211327922.1">
    <property type="nucleotide sequence ID" value="NZ_RBIN01000005.1"/>
</dbReference>
<dbReference type="PROSITE" id="PS01056">
    <property type="entry name" value="DNA_LIGASE_N2"/>
    <property type="match status" value="1"/>
</dbReference>
<feature type="chain" id="PRO_5019077362" description="DNA ligase B" evidence="8">
    <location>
        <begin position="21"/>
        <end position="569"/>
    </location>
</feature>
<reference evidence="10 11" key="1">
    <citation type="submission" date="2018-10" db="EMBL/GenBank/DDBJ databases">
        <title>Genomic Encyclopedia of Type Strains, Phase IV (KMG-IV): sequencing the most valuable type-strain genomes for metagenomic binning, comparative biology and taxonomic classification.</title>
        <authorList>
            <person name="Goeker M."/>
        </authorList>
    </citation>
    <scope>NUCLEOTIDE SEQUENCE [LARGE SCALE GENOMIC DNA]</scope>
    <source>
        <strain evidence="10 11">DSM 23229</strain>
    </source>
</reference>
<dbReference type="GO" id="GO:0003911">
    <property type="term" value="F:DNA ligase (NAD+) activity"/>
    <property type="evidence" value="ECO:0007669"/>
    <property type="project" value="UniProtKB-UniRule"/>
</dbReference>
<evidence type="ECO:0000256" key="5">
    <source>
        <dbReference type="ARBA" id="ARBA00023204"/>
    </source>
</evidence>
<dbReference type="NCBIfam" id="NF005987">
    <property type="entry name" value="PRK08097.1"/>
    <property type="match status" value="1"/>
</dbReference>
<dbReference type="InterPro" id="IPR033136">
    <property type="entry name" value="DNA_ligase_CS"/>
</dbReference>
<keyword evidence="4 7" id="KW-0520">NAD</keyword>
<evidence type="ECO:0000313" key="11">
    <source>
        <dbReference type="Proteomes" id="UP000281975"/>
    </source>
</evidence>
<dbReference type="SUPFAM" id="SSF50249">
    <property type="entry name" value="Nucleic acid-binding proteins"/>
    <property type="match status" value="1"/>
</dbReference>
<keyword evidence="11" id="KW-1185">Reference proteome</keyword>
<feature type="active site" description="N6-AMP-lysine intermediate" evidence="7">
    <location>
        <position position="123"/>
    </location>
</feature>
<dbReference type="InterPro" id="IPR013840">
    <property type="entry name" value="DNAligase_N"/>
</dbReference>
<comment type="similarity">
    <text evidence="7">Belongs to the NAD-dependent DNA ligase family. LigB subfamily.</text>
</comment>
<evidence type="ECO:0000256" key="6">
    <source>
        <dbReference type="ARBA" id="ARBA00034005"/>
    </source>
</evidence>
<dbReference type="InterPro" id="IPR012340">
    <property type="entry name" value="NA-bd_OB-fold"/>
</dbReference>
<gene>
    <name evidence="7" type="primary">ligB</name>
    <name evidence="10" type="ORF">C7446_1864</name>
</gene>
<keyword evidence="3 7" id="KW-0227">DNA damage</keyword>
<evidence type="ECO:0000313" key="10">
    <source>
        <dbReference type="EMBL" id="RKR03343.1"/>
    </source>
</evidence>
<dbReference type="GO" id="GO:0006260">
    <property type="term" value="P:DNA replication"/>
    <property type="evidence" value="ECO:0007669"/>
    <property type="project" value="UniProtKB-KW"/>
</dbReference>
<keyword evidence="1 7" id="KW-0436">Ligase</keyword>
<name>A0A420WW76_9GAMM</name>
<dbReference type="InterPro" id="IPR020923">
    <property type="entry name" value="DNA_ligase_B"/>
</dbReference>